<reference evidence="1 2" key="1">
    <citation type="submission" date="2017-04" db="EMBL/GenBank/DDBJ databases">
        <title>Complete genome sequences of Rhizobium genomic linages associated to common bean (phaseolus vulgaris).</title>
        <authorList>
            <person name="Santamaria R.I."/>
            <person name="Bustos P."/>
            <person name="Perez-Carrascal O."/>
            <person name="Martinez-Flores I."/>
            <person name="Juarez S."/>
            <person name="Lozano L."/>
            <person name="Miranda F."/>
            <person name="Vinuesa P."/>
            <person name="Martinez-Romero E."/>
            <person name="Cevallos M.A."/>
            <person name="Romero D."/>
            <person name="Davila G."/>
            <person name="Gonzalez V."/>
        </authorList>
    </citation>
    <scope>NUCLEOTIDE SEQUENCE [LARGE SCALE GENOMIC DNA]</scope>
    <source>
        <strain evidence="1 2">NXC12</strain>
        <plasmid evidence="2">pretnxc12d</plasmid>
    </source>
</reference>
<gene>
    <name evidence="1" type="ORF">NXC12_PD00023</name>
</gene>
<sequence length="57" mass="6487">MLVIKGLRVSCQSDNPGLCQRFTEPSASLVWQYTGEHERASKALDYFKKNFCEGSPY</sequence>
<protein>
    <submittedName>
        <fullName evidence="1">Uncharacterized protein</fullName>
    </submittedName>
</protein>
<proteinExistence type="predicted"/>
<organism evidence="1 2">
    <name type="scientific">Rhizobium etli</name>
    <dbReference type="NCBI Taxonomy" id="29449"/>
    <lineage>
        <taxon>Bacteria</taxon>
        <taxon>Pseudomonadati</taxon>
        <taxon>Pseudomonadota</taxon>
        <taxon>Alphaproteobacteria</taxon>
        <taxon>Hyphomicrobiales</taxon>
        <taxon>Rhizobiaceae</taxon>
        <taxon>Rhizobium/Agrobacterium group</taxon>
        <taxon>Rhizobium</taxon>
    </lineage>
</organism>
<dbReference type="Proteomes" id="UP000194159">
    <property type="component" value="Plasmid pRetNXC12d"/>
</dbReference>
<keyword evidence="1" id="KW-0614">Plasmid</keyword>
<evidence type="ECO:0000313" key="2">
    <source>
        <dbReference type="Proteomes" id="UP000194159"/>
    </source>
</evidence>
<name>A0AAN1EN09_RHIET</name>
<geneLocation type="plasmid" evidence="2">
    <name>pretnxc12d</name>
</geneLocation>
<dbReference type="AlphaFoldDB" id="A0AAN1EN09"/>
<dbReference type="EMBL" id="CP020910">
    <property type="protein sequence ID" value="ARQ13136.1"/>
    <property type="molecule type" value="Genomic_DNA"/>
</dbReference>
<accession>A0AAN1EN09</accession>
<evidence type="ECO:0000313" key="1">
    <source>
        <dbReference type="EMBL" id="ARQ13136.1"/>
    </source>
</evidence>